<dbReference type="AlphaFoldDB" id="A0A1D1UIG3"/>
<keyword evidence="3" id="KW-1185">Reference proteome</keyword>
<feature type="transmembrane region" description="Helical" evidence="1">
    <location>
        <begin position="152"/>
        <end position="174"/>
    </location>
</feature>
<evidence type="ECO:0000313" key="2">
    <source>
        <dbReference type="EMBL" id="GAU89496.1"/>
    </source>
</evidence>
<feature type="transmembrane region" description="Helical" evidence="1">
    <location>
        <begin position="226"/>
        <end position="251"/>
    </location>
</feature>
<accession>A0A1D1UIG3</accession>
<dbReference type="Gene3D" id="3.50.30.30">
    <property type="match status" value="1"/>
</dbReference>
<sequence length="343" mass="37936">MTPCQRSDMITLLRWLVCFFIYTVVAPFQTAHMDVVIPGFAPANQGPRNHSLEAIAISYGQHFPDDGLVVSLIGSRPDANEGCAPSLTKFNHDQSFSFIADNASLQTLLPVFTEPFALLLHRSKCHLRDTIRAANNAGYSAVIVYDHAYVDLAAIAIFDGLFTNVSLATFFLSFVDGRMLWRRCQYLSGCYVVINPSSGNINISLLSPSYVNGREGIPLNTSSSDIANVLLGFIPAVSYVCIVLSVLLIVIARRFFHCSLFVVYKIVMDHHPTKVAPGCAGSNVERSEDGSPTRCSICLDDIKSTDRIHSILPCRHGRQRHLIYSISILLPLTLWSRDVFSCF</sequence>
<evidence type="ECO:0008006" key="4">
    <source>
        <dbReference type="Google" id="ProtNLM"/>
    </source>
</evidence>
<reference evidence="2 3" key="1">
    <citation type="journal article" date="2016" name="Nat. Commun.">
        <title>Extremotolerant tardigrade genome and improved radiotolerance of human cultured cells by tardigrade-unique protein.</title>
        <authorList>
            <person name="Hashimoto T."/>
            <person name="Horikawa D.D."/>
            <person name="Saito Y."/>
            <person name="Kuwahara H."/>
            <person name="Kozuka-Hata H."/>
            <person name="Shin-I T."/>
            <person name="Minakuchi Y."/>
            <person name="Ohishi K."/>
            <person name="Motoyama A."/>
            <person name="Aizu T."/>
            <person name="Enomoto A."/>
            <person name="Kondo K."/>
            <person name="Tanaka S."/>
            <person name="Hara Y."/>
            <person name="Koshikawa S."/>
            <person name="Sagara H."/>
            <person name="Miura T."/>
            <person name="Yokobori S."/>
            <person name="Miyagawa K."/>
            <person name="Suzuki Y."/>
            <person name="Kubo T."/>
            <person name="Oyama M."/>
            <person name="Kohara Y."/>
            <person name="Fujiyama A."/>
            <person name="Arakawa K."/>
            <person name="Katayama T."/>
            <person name="Toyoda A."/>
            <person name="Kunieda T."/>
        </authorList>
    </citation>
    <scope>NUCLEOTIDE SEQUENCE [LARGE SCALE GENOMIC DNA]</scope>
    <source>
        <strain evidence="2 3">YOKOZUNA-1</strain>
    </source>
</reference>
<keyword evidence="1" id="KW-1133">Transmembrane helix</keyword>
<dbReference type="EMBL" id="BDGG01000001">
    <property type="protein sequence ID" value="GAU89496.1"/>
    <property type="molecule type" value="Genomic_DNA"/>
</dbReference>
<feature type="transmembrane region" description="Helical" evidence="1">
    <location>
        <begin position="12"/>
        <end position="30"/>
    </location>
</feature>
<keyword evidence="1" id="KW-0472">Membrane</keyword>
<keyword evidence="1" id="KW-0812">Transmembrane</keyword>
<proteinExistence type="predicted"/>
<name>A0A1D1UIG3_RAMVA</name>
<gene>
    <name evidence="2" type="primary">RvY_02043-1</name>
    <name evidence="2" type="synonym">RvY_02043.1</name>
    <name evidence="2" type="ORF">RvY_02043</name>
</gene>
<evidence type="ECO:0000313" key="3">
    <source>
        <dbReference type="Proteomes" id="UP000186922"/>
    </source>
</evidence>
<organism evidence="2 3">
    <name type="scientific">Ramazzottius varieornatus</name>
    <name type="common">Water bear</name>
    <name type="synonym">Tardigrade</name>
    <dbReference type="NCBI Taxonomy" id="947166"/>
    <lineage>
        <taxon>Eukaryota</taxon>
        <taxon>Metazoa</taxon>
        <taxon>Ecdysozoa</taxon>
        <taxon>Tardigrada</taxon>
        <taxon>Eutardigrada</taxon>
        <taxon>Parachela</taxon>
        <taxon>Hypsibioidea</taxon>
        <taxon>Ramazzottiidae</taxon>
        <taxon>Ramazzottius</taxon>
    </lineage>
</organism>
<protein>
    <recommendedName>
        <fullName evidence="4">RING-type domain-containing protein</fullName>
    </recommendedName>
</protein>
<dbReference type="CDD" id="cd00538">
    <property type="entry name" value="PA"/>
    <property type="match status" value="1"/>
</dbReference>
<comment type="caution">
    <text evidence="2">The sequence shown here is derived from an EMBL/GenBank/DDBJ whole genome shotgun (WGS) entry which is preliminary data.</text>
</comment>
<evidence type="ECO:0000256" key="1">
    <source>
        <dbReference type="SAM" id="Phobius"/>
    </source>
</evidence>
<dbReference type="Proteomes" id="UP000186922">
    <property type="component" value="Unassembled WGS sequence"/>
</dbReference>